<evidence type="ECO:0000313" key="5">
    <source>
        <dbReference type="EMBL" id="PUE04437.1"/>
    </source>
</evidence>
<evidence type="ECO:0008006" key="7">
    <source>
        <dbReference type="Google" id="ProtNLM"/>
    </source>
</evidence>
<evidence type="ECO:0000259" key="2">
    <source>
        <dbReference type="Pfam" id="PF10119"/>
    </source>
</evidence>
<keyword evidence="1" id="KW-0175">Coiled coil</keyword>
<dbReference type="Proteomes" id="UP000250928">
    <property type="component" value="Unassembled WGS sequence"/>
</dbReference>
<accession>A0A6N4E3Z0</accession>
<sequence>MDPYDQFFYESIPFPETHPRHLASLGRLFGLETADPERCRLLELGCASGGDLIASAWFSPDSELLGIDLSHGQIARGRELIRRLDLKNIELRQGDILDLDQRLGRFDYIVAHGVYSWVPAPVREHILVLSRQLLRPGGLLYLSFNTLPGWRMRGMLRDILLYACRDADDASTRLERAHAALTRLERSLQQLDALSARYLREEIAQIRKAPPSYLLHEYLAGENNAFLFSEFLGDAGRAGLRYLCDAELAGLFPSTFGEAVEDALADIGDDMEVEQWLDFVGARNFRRALLCRDDARVEDALSLDIFAGFAFSSALVPPPKVDLRRSKPISFREPDGTPVAVRHPLTRALLLEMHARQPDLVPLETLLSGASERLRRVGAGQPAGDREGCLMELFSLFCHRSVSASPRGRSFGQTICHRPAISSLARGELAAGQRHLSTAQHGSLDLDPFSRLLLLHLDGGNDLEALCDRLCAEIRGGVLAPPGGVGTGGRLRGRVAEECRGLIGLFARCGILDSGASAKY</sequence>
<evidence type="ECO:0000259" key="3">
    <source>
        <dbReference type="Pfam" id="PF13847"/>
    </source>
</evidence>
<evidence type="ECO:0000259" key="4">
    <source>
        <dbReference type="Pfam" id="PF21782"/>
    </source>
</evidence>
<dbReference type="AlphaFoldDB" id="A0A6N4E3Z0"/>
<dbReference type="Pfam" id="PF10119">
    <property type="entry name" value="MethyTransf_Reg"/>
    <property type="match status" value="1"/>
</dbReference>
<proteinExistence type="predicted"/>
<dbReference type="InterPro" id="IPR050723">
    <property type="entry name" value="CFA/CMAS"/>
</dbReference>
<dbReference type="InterPro" id="IPR029063">
    <property type="entry name" value="SAM-dependent_MTases_sf"/>
</dbReference>
<dbReference type="Pfam" id="PF13847">
    <property type="entry name" value="Methyltransf_31"/>
    <property type="match status" value="1"/>
</dbReference>
<dbReference type="Gene3D" id="3.40.50.150">
    <property type="entry name" value="Vaccinia Virus protein VP39"/>
    <property type="match status" value="1"/>
</dbReference>
<feature type="domain" description="PKMT C-terminal winged helix" evidence="4">
    <location>
        <begin position="418"/>
        <end position="482"/>
    </location>
</feature>
<dbReference type="InterPro" id="IPR018773">
    <property type="entry name" value="MeTrfase_reg_dom_prd"/>
</dbReference>
<evidence type="ECO:0000313" key="6">
    <source>
        <dbReference type="Proteomes" id="UP000250928"/>
    </source>
</evidence>
<dbReference type="PANTHER" id="PTHR43667">
    <property type="entry name" value="CYCLOPROPANE-FATTY-ACYL-PHOSPHOLIPID SYNTHASE"/>
    <property type="match status" value="1"/>
</dbReference>
<feature type="domain" description="Methyltransferase regulatory" evidence="2">
    <location>
        <begin position="211"/>
        <end position="292"/>
    </location>
</feature>
<dbReference type="Pfam" id="PF21782">
    <property type="entry name" value="WHD_PKMT"/>
    <property type="match status" value="1"/>
</dbReference>
<dbReference type="SUPFAM" id="SSF53335">
    <property type="entry name" value="S-adenosyl-L-methionine-dependent methyltransferases"/>
    <property type="match status" value="1"/>
</dbReference>
<feature type="domain" description="Methyltransferase" evidence="3">
    <location>
        <begin position="38"/>
        <end position="142"/>
    </location>
</feature>
<dbReference type="InterPro" id="IPR048976">
    <property type="entry name" value="WHD_PKMT"/>
</dbReference>
<dbReference type="EMBL" id="PQCO01000124">
    <property type="protein sequence ID" value="PUE04437.1"/>
    <property type="molecule type" value="Genomic_DNA"/>
</dbReference>
<reference evidence="5 6" key="1">
    <citation type="submission" date="2018-01" db="EMBL/GenBank/DDBJ databases">
        <title>Novel co-symbiosis in the lucinid bivalve Phacoides pectinatus.</title>
        <authorList>
            <person name="Lim S.J."/>
            <person name="Davis B.G."/>
            <person name="Gill D.E."/>
            <person name="Engel A.S."/>
            <person name="Anderson L.C."/>
            <person name="Campbell B.J."/>
        </authorList>
    </citation>
    <scope>NUCLEOTIDE SEQUENCE [LARGE SCALE GENOMIC DNA]</scope>
    <source>
        <strain evidence="5">N3_P5</strain>
    </source>
</reference>
<dbReference type="PANTHER" id="PTHR43667:SF2">
    <property type="entry name" value="FATTY ACID C-METHYL TRANSFERASE"/>
    <property type="match status" value="1"/>
</dbReference>
<feature type="coiled-coil region" evidence="1">
    <location>
        <begin position="167"/>
        <end position="201"/>
    </location>
</feature>
<dbReference type="InterPro" id="IPR025714">
    <property type="entry name" value="Methyltranfer_dom"/>
</dbReference>
<name>A0A6N4E3Z0_9GAMM</name>
<organism evidence="5 6">
    <name type="scientific">Candidatus Sedimenticola endophacoides</name>
    <dbReference type="NCBI Taxonomy" id="2548426"/>
    <lineage>
        <taxon>Bacteria</taxon>
        <taxon>Pseudomonadati</taxon>
        <taxon>Pseudomonadota</taxon>
        <taxon>Gammaproteobacteria</taxon>
        <taxon>Chromatiales</taxon>
        <taxon>Sedimenticolaceae</taxon>
        <taxon>Sedimenticola</taxon>
    </lineage>
</organism>
<comment type="caution">
    <text evidence="5">The sequence shown here is derived from an EMBL/GenBank/DDBJ whole genome shotgun (WGS) entry which is preliminary data.</text>
</comment>
<protein>
    <recommendedName>
        <fullName evidence="7">Methyltransferase</fullName>
    </recommendedName>
</protein>
<evidence type="ECO:0000256" key="1">
    <source>
        <dbReference type="SAM" id="Coils"/>
    </source>
</evidence>
<gene>
    <name evidence="5" type="ORF">C3L24_03155</name>
</gene>
<dbReference type="CDD" id="cd02440">
    <property type="entry name" value="AdoMet_MTases"/>
    <property type="match status" value="1"/>
</dbReference>